<dbReference type="OMA" id="ANYTDDM"/>
<name>B3MBM3_DROAN</name>
<accession>B3MBM3</accession>
<evidence type="ECO:0000256" key="1">
    <source>
        <dbReference type="SAM" id="MobiDB-lite"/>
    </source>
</evidence>
<reference evidence="2 3" key="1">
    <citation type="journal article" date="2007" name="Nature">
        <title>Evolution of genes and genomes on the Drosophila phylogeny.</title>
        <authorList>
            <consortium name="Drosophila 12 Genomes Consortium"/>
            <person name="Clark A.G."/>
            <person name="Eisen M.B."/>
            <person name="Smith D.R."/>
            <person name="Bergman C.M."/>
            <person name="Oliver B."/>
            <person name="Markow T.A."/>
            <person name="Kaufman T.C."/>
            <person name="Kellis M."/>
            <person name="Gelbart W."/>
            <person name="Iyer V.N."/>
            <person name="Pollard D.A."/>
            <person name="Sackton T.B."/>
            <person name="Larracuente A.M."/>
            <person name="Singh N.D."/>
            <person name="Abad J.P."/>
            <person name="Abt D.N."/>
            <person name="Adryan B."/>
            <person name="Aguade M."/>
            <person name="Akashi H."/>
            <person name="Anderson W.W."/>
            <person name="Aquadro C.F."/>
            <person name="Ardell D.H."/>
            <person name="Arguello R."/>
            <person name="Artieri C.G."/>
            <person name="Barbash D.A."/>
            <person name="Barker D."/>
            <person name="Barsanti P."/>
            <person name="Batterham P."/>
            <person name="Batzoglou S."/>
            <person name="Begun D."/>
            <person name="Bhutkar A."/>
            <person name="Blanco E."/>
            <person name="Bosak S.A."/>
            <person name="Bradley R.K."/>
            <person name="Brand A.D."/>
            <person name="Brent M.R."/>
            <person name="Brooks A.N."/>
            <person name="Brown R.H."/>
            <person name="Butlin R.K."/>
            <person name="Caggese C."/>
            <person name="Calvi B.R."/>
            <person name="Bernardo de Carvalho A."/>
            <person name="Caspi A."/>
            <person name="Castrezana S."/>
            <person name="Celniker S.E."/>
            <person name="Chang J.L."/>
            <person name="Chapple C."/>
            <person name="Chatterji S."/>
            <person name="Chinwalla A."/>
            <person name="Civetta A."/>
            <person name="Clifton S.W."/>
            <person name="Comeron J.M."/>
            <person name="Costello J.C."/>
            <person name="Coyne J.A."/>
            <person name="Daub J."/>
            <person name="David R.G."/>
            <person name="Delcher A.L."/>
            <person name="Delehaunty K."/>
            <person name="Do C.B."/>
            <person name="Ebling H."/>
            <person name="Edwards K."/>
            <person name="Eickbush T."/>
            <person name="Evans J.D."/>
            <person name="Filipski A."/>
            <person name="Findeiss S."/>
            <person name="Freyhult E."/>
            <person name="Fulton L."/>
            <person name="Fulton R."/>
            <person name="Garcia A.C."/>
            <person name="Gardiner A."/>
            <person name="Garfield D.A."/>
            <person name="Garvin B.E."/>
            <person name="Gibson G."/>
            <person name="Gilbert D."/>
            <person name="Gnerre S."/>
            <person name="Godfrey J."/>
            <person name="Good R."/>
            <person name="Gotea V."/>
            <person name="Gravely B."/>
            <person name="Greenberg A.J."/>
            <person name="Griffiths-Jones S."/>
            <person name="Gross S."/>
            <person name="Guigo R."/>
            <person name="Gustafson E.A."/>
            <person name="Haerty W."/>
            <person name="Hahn M.W."/>
            <person name="Halligan D.L."/>
            <person name="Halpern A.L."/>
            <person name="Halter G.M."/>
            <person name="Han M.V."/>
            <person name="Heger A."/>
            <person name="Hillier L."/>
            <person name="Hinrichs A.S."/>
            <person name="Holmes I."/>
            <person name="Hoskins R.A."/>
            <person name="Hubisz M.J."/>
            <person name="Hultmark D."/>
            <person name="Huntley M.A."/>
            <person name="Jaffe D.B."/>
            <person name="Jagadeeshan S."/>
            <person name="Jeck W.R."/>
            <person name="Johnson J."/>
            <person name="Jones C.D."/>
            <person name="Jordan W.C."/>
            <person name="Karpen G.H."/>
            <person name="Kataoka E."/>
            <person name="Keightley P.D."/>
            <person name="Kheradpour P."/>
            <person name="Kirkness E.F."/>
            <person name="Koerich L.B."/>
            <person name="Kristiansen K."/>
            <person name="Kudrna D."/>
            <person name="Kulathinal R.J."/>
            <person name="Kumar S."/>
            <person name="Kwok R."/>
            <person name="Lander E."/>
            <person name="Langley C.H."/>
            <person name="Lapoint R."/>
            <person name="Lazzaro B.P."/>
            <person name="Lee S.J."/>
            <person name="Levesque L."/>
            <person name="Li R."/>
            <person name="Lin C.F."/>
            <person name="Lin M.F."/>
            <person name="Lindblad-Toh K."/>
            <person name="Llopart A."/>
            <person name="Long M."/>
            <person name="Low L."/>
            <person name="Lozovsky E."/>
            <person name="Lu J."/>
            <person name="Luo M."/>
            <person name="Machado C.A."/>
            <person name="Makalowski W."/>
            <person name="Marzo M."/>
            <person name="Matsuda M."/>
            <person name="Matzkin L."/>
            <person name="McAllister B."/>
            <person name="McBride C.S."/>
            <person name="McKernan B."/>
            <person name="McKernan K."/>
            <person name="Mendez-Lago M."/>
            <person name="Minx P."/>
            <person name="Mollenhauer M.U."/>
            <person name="Montooth K."/>
            <person name="Mount S.M."/>
            <person name="Mu X."/>
            <person name="Myers E."/>
            <person name="Negre B."/>
            <person name="Newfeld S."/>
            <person name="Nielsen R."/>
            <person name="Noor M.A."/>
            <person name="O'Grady P."/>
            <person name="Pachter L."/>
            <person name="Papaceit M."/>
            <person name="Parisi M.J."/>
            <person name="Parisi M."/>
            <person name="Parts L."/>
            <person name="Pedersen J.S."/>
            <person name="Pesole G."/>
            <person name="Phillippy A.M."/>
            <person name="Ponting C.P."/>
            <person name="Pop M."/>
            <person name="Porcelli D."/>
            <person name="Powell J.R."/>
            <person name="Prohaska S."/>
            <person name="Pruitt K."/>
            <person name="Puig M."/>
            <person name="Quesneville H."/>
            <person name="Ram K.R."/>
            <person name="Rand D."/>
            <person name="Rasmussen M.D."/>
            <person name="Reed L.K."/>
            <person name="Reenan R."/>
            <person name="Reily A."/>
            <person name="Remington K.A."/>
            <person name="Rieger T.T."/>
            <person name="Ritchie M.G."/>
            <person name="Robin C."/>
            <person name="Rogers Y.H."/>
            <person name="Rohde C."/>
            <person name="Rozas J."/>
            <person name="Rubenfield M.J."/>
            <person name="Ruiz A."/>
            <person name="Russo S."/>
            <person name="Salzberg S.L."/>
            <person name="Sanchez-Gracia A."/>
            <person name="Saranga D.J."/>
            <person name="Sato H."/>
            <person name="Schaeffer S.W."/>
            <person name="Schatz M.C."/>
            <person name="Schlenke T."/>
            <person name="Schwartz R."/>
            <person name="Segarra C."/>
            <person name="Singh R.S."/>
            <person name="Sirot L."/>
            <person name="Sirota M."/>
            <person name="Sisneros N.B."/>
            <person name="Smith C.D."/>
            <person name="Smith T.F."/>
            <person name="Spieth J."/>
            <person name="Stage D.E."/>
            <person name="Stark A."/>
            <person name="Stephan W."/>
            <person name="Strausberg R.L."/>
            <person name="Strempel S."/>
            <person name="Sturgill D."/>
            <person name="Sutton G."/>
            <person name="Sutton G.G."/>
            <person name="Tao W."/>
            <person name="Teichmann S."/>
            <person name="Tobari Y.N."/>
            <person name="Tomimura Y."/>
            <person name="Tsolas J.M."/>
            <person name="Valente V.L."/>
            <person name="Venter E."/>
            <person name="Venter J.C."/>
            <person name="Vicario S."/>
            <person name="Vieira F.G."/>
            <person name="Vilella A.J."/>
            <person name="Villasante A."/>
            <person name="Walenz B."/>
            <person name="Wang J."/>
            <person name="Wasserman M."/>
            <person name="Watts T."/>
            <person name="Wilson D."/>
            <person name="Wilson R.K."/>
            <person name="Wing R.A."/>
            <person name="Wolfner M.F."/>
            <person name="Wong A."/>
            <person name="Wong G.K."/>
            <person name="Wu C.I."/>
            <person name="Wu G."/>
            <person name="Yamamoto D."/>
            <person name="Yang H.P."/>
            <person name="Yang S.P."/>
            <person name="Yorke J.A."/>
            <person name="Yoshida K."/>
            <person name="Zdobnov E."/>
            <person name="Zhang P."/>
            <person name="Zhang Y."/>
            <person name="Zimin A.V."/>
            <person name="Baldwin J."/>
            <person name="Abdouelleil A."/>
            <person name="Abdulkadir J."/>
            <person name="Abebe A."/>
            <person name="Abera B."/>
            <person name="Abreu J."/>
            <person name="Acer S.C."/>
            <person name="Aftuck L."/>
            <person name="Alexander A."/>
            <person name="An P."/>
            <person name="Anderson E."/>
            <person name="Anderson S."/>
            <person name="Arachi H."/>
            <person name="Azer M."/>
            <person name="Bachantsang P."/>
            <person name="Barry A."/>
            <person name="Bayul T."/>
            <person name="Berlin A."/>
            <person name="Bessette D."/>
            <person name="Bloom T."/>
            <person name="Blye J."/>
            <person name="Boguslavskiy L."/>
            <person name="Bonnet C."/>
            <person name="Boukhgalter B."/>
            <person name="Bourzgui I."/>
            <person name="Brown A."/>
            <person name="Cahill P."/>
            <person name="Channer S."/>
            <person name="Cheshatsang Y."/>
            <person name="Chuda L."/>
            <person name="Citroen M."/>
            <person name="Collymore A."/>
            <person name="Cooke P."/>
            <person name="Costello M."/>
            <person name="D'Aco K."/>
            <person name="Daza R."/>
            <person name="De Haan G."/>
            <person name="DeGray S."/>
            <person name="DeMaso C."/>
            <person name="Dhargay N."/>
            <person name="Dooley K."/>
            <person name="Dooley E."/>
            <person name="Doricent M."/>
            <person name="Dorje P."/>
            <person name="Dorjee K."/>
            <person name="Dupes A."/>
            <person name="Elong R."/>
            <person name="Falk J."/>
            <person name="Farina A."/>
            <person name="Faro S."/>
            <person name="Ferguson D."/>
            <person name="Fisher S."/>
            <person name="Foley C.D."/>
            <person name="Franke A."/>
            <person name="Friedrich D."/>
            <person name="Gadbois L."/>
            <person name="Gearin G."/>
            <person name="Gearin C.R."/>
            <person name="Giannoukos G."/>
            <person name="Goode T."/>
            <person name="Graham J."/>
            <person name="Grandbois E."/>
            <person name="Grewal S."/>
            <person name="Gyaltsen K."/>
            <person name="Hafez N."/>
            <person name="Hagos B."/>
            <person name="Hall J."/>
            <person name="Henson C."/>
            <person name="Hollinger A."/>
            <person name="Honan T."/>
            <person name="Huard M.D."/>
            <person name="Hughes L."/>
            <person name="Hurhula B."/>
            <person name="Husby M.E."/>
            <person name="Kamat A."/>
            <person name="Kanga B."/>
            <person name="Kashin S."/>
            <person name="Khazanovich D."/>
            <person name="Kisner P."/>
            <person name="Lance K."/>
            <person name="Lara M."/>
            <person name="Lee W."/>
            <person name="Lennon N."/>
            <person name="Letendre F."/>
            <person name="LeVine R."/>
            <person name="Lipovsky A."/>
            <person name="Liu X."/>
            <person name="Liu J."/>
            <person name="Liu S."/>
            <person name="Lokyitsang T."/>
            <person name="Lokyitsang Y."/>
            <person name="Lubonja R."/>
            <person name="Lui A."/>
            <person name="MacDonald P."/>
            <person name="Magnisalis V."/>
            <person name="Maru K."/>
            <person name="Matthews C."/>
            <person name="McCusker W."/>
            <person name="McDonough S."/>
            <person name="Mehta T."/>
            <person name="Meldrim J."/>
            <person name="Meneus L."/>
            <person name="Mihai O."/>
            <person name="Mihalev A."/>
            <person name="Mihova T."/>
            <person name="Mittelman R."/>
            <person name="Mlenga V."/>
            <person name="Montmayeur A."/>
            <person name="Mulrain L."/>
            <person name="Navidi A."/>
            <person name="Naylor J."/>
            <person name="Negash T."/>
            <person name="Nguyen T."/>
            <person name="Nguyen N."/>
            <person name="Nicol R."/>
            <person name="Norbu C."/>
            <person name="Norbu N."/>
            <person name="Novod N."/>
            <person name="O'Neill B."/>
            <person name="Osman S."/>
            <person name="Markiewicz E."/>
            <person name="Oyono O.L."/>
            <person name="Patti C."/>
            <person name="Phunkhang P."/>
            <person name="Pierre F."/>
            <person name="Priest M."/>
            <person name="Raghuraman S."/>
            <person name="Rege F."/>
            <person name="Reyes R."/>
            <person name="Rise C."/>
            <person name="Rogov P."/>
            <person name="Ross K."/>
            <person name="Ryan E."/>
            <person name="Settipalli S."/>
            <person name="Shea T."/>
            <person name="Sherpa N."/>
            <person name="Shi L."/>
            <person name="Shih D."/>
            <person name="Sparrow T."/>
            <person name="Spaulding J."/>
            <person name="Stalker J."/>
            <person name="Stange-Thomann N."/>
            <person name="Stavropoulos S."/>
            <person name="Stone C."/>
            <person name="Strader C."/>
            <person name="Tesfaye S."/>
            <person name="Thomson T."/>
            <person name="Thoulutsang Y."/>
            <person name="Thoulutsang D."/>
            <person name="Topham K."/>
            <person name="Topping I."/>
            <person name="Tsamla T."/>
            <person name="Vassiliev H."/>
            <person name="Vo A."/>
            <person name="Wangchuk T."/>
            <person name="Wangdi T."/>
            <person name="Weiand M."/>
            <person name="Wilkinson J."/>
            <person name="Wilson A."/>
            <person name="Yadav S."/>
            <person name="Young G."/>
            <person name="Yu Q."/>
            <person name="Zembek L."/>
            <person name="Zhong D."/>
            <person name="Zimmer A."/>
            <person name="Zwirko Z."/>
            <person name="Jaffe D.B."/>
            <person name="Alvarez P."/>
            <person name="Brockman W."/>
            <person name="Butler J."/>
            <person name="Chin C."/>
            <person name="Gnerre S."/>
            <person name="Grabherr M."/>
            <person name="Kleber M."/>
            <person name="Mauceli E."/>
            <person name="MacCallum I."/>
        </authorList>
    </citation>
    <scope>NUCLEOTIDE SEQUENCE [LARGE SCALE GENOMIC DNA]</scope>
    <source>
        <strain evidence="3">Tucson 14024-0371.13</strain>
    </source>
</reference>
<dbReference type="AlphaFoldDB" id="B3MBM3"/>
<dbReference type="HOGENOM" id="CLU_947555_0_0_1"/>
<evidence type="ECO:0000313" key="2">
    <source>
        <dbReference type="EMBL" id="EDV37154.1"/>
    </source>
</evidence>
<feature type="compositionally biased region" description="Low complexity" evidence="1">
    <location>
        <begin position="238"/>
        <end position="263"/>
    </location>
</feature>
<dbReference type="EMBL" id="CH902619">
    <property type="protein sequence ID" value="EDV37154.1"/>
    <property type="molecule type" value="Genomic_DNA"/>
</dbReference>
<gene>
    <name evidence="2" type="primary">Dana\GF13304</name>
    <name evidence="2" type="synonym">dana_GLEANR_13318</name>
    <name evidence="2" type="ORF">GF13304</name>
</gene>
<proteinExistence type="predicted"/>
<evidence type="ECO:0000313" key="3">
    <source>
        <dbReference type="Proteomes" id="UP000007801"/>
    </source>
</evidence>
<feature type="compositionally biased region" description="Polar residues" evidence="1">
    <location>
        <begin position="148"/>
        <end position="168"/>
    </location>
</feature>
<dbReference type="Proteomes" id="UP000007801">
    <property type="component" value="Unassembled WGS sequence"/>
</dbReference>
<dbReference type="GeneID" id="6496146"/>
<protein>
    <submittedName>
        <fullName evidence="2">Uncharacterized protein, isoform A</fullName>
    </submittedName>
</protein>
<dbReference type="eggNOG" id="ENOG502TCGD">
    <property type="taxonomic scope" value="Eukaryota"/>
</dbReference>
<feature type="region of interest" description="Disordered" evidence="1">
    <location>
        <begin position="283"/>
        <end position="315"/>
    </location>
</feature>
<sequence>MNFCSVPYEADYGMYADGKMKNMSQYPTMTMNPGQGQAVQPLNPPSMNLQMSGMASPQQMPSYPMAGMPGMPLGMTPMSTMSQLPIGAVTPLSSMTMMPMNLGNPMGSIDAPGMNAVIPDLQPMSSMGQMNQMGQMGNQVAQMGNQMAQMSQPMQHMQQYPSSGSMNQMHHGRLTGGASPMGSAPTSPSQGNWNQGGMSASSPQMMSNGGMWQYGHYMQQPQQSQQYGQQGAHHHHNQQQQHQQPQQVQHQSPHMQHQQPQSPRMKSYEMASNHMSFQRELRNGLNSPSMNDSKYSKGNHSFNCGKSVSKVPHWR</sequence>
<dbReference type="KEGG" id="dan:6496146"/>
<organism evidence="2 3">
    <name type="scientific">Drosophila ananassae</name>
    <name type="common">Fruit fly</name>
    <dbReference type="NCBI Taxonomy" id="7217"/>
    <lineage>
        <taxon>Eukaryota</taxon>
        <taxon>Metazoa</taxon>
        <taxon>Ecdysozoa</taxon>
        <taxon>Arthropoda</taxon>
        <taxon>Hexapoda</taxon>
        <taxon>Insecta</taxon>
        <taxon>Pterygota</taxon>
        <taxon>Neoptera</taxon>
        <taxon>Endopterygota</taxon>
        <taxon>Diptera</taxon>
        <taxon>Brachycera</taxon>
        <taxon>Muscomorpha</taxon>
        <taxon>Ephydroidea</taxon>
        <taxon>Drosophilidae</taxon>
        <taxon>Drosophila</taxon>
        <taxon>Sophophora</taxon>
    </lineage>
</organism>
<feature type="compositionally biased region" description="Polar residues" evidence="1">
    <location>
        <begin position="284"/>
        <end position="306"/>
    </location>
</feature>
<dbReference type="InParanoid" id="B3MBM3"/>
<dbReference type="STRING" id="7217.B3MBM3"/>
<keyword evidence="3" id="KW-1185">Reference proteome</keyword>
<feature type="compositionally biased region" description="Low complexity" evidence="1">
    <location>
        <begin position="220"/>
        <end position="231"/>
    </location>
</feature>
<dbReference type="OrthoDB" id="7863836at2759"/>
<feature type="compositionally biased region" description="Polar residues" evidence="1">
    <location>
        <begin position="184"/>
        <end position="207"/>
    </location>
</feature>
<feature type="region of interest" description="Disordered" evidence="1">
    <location>
        <begin position="220"/>
        <end position="268"/>
    </location>
</feature>
<dbReference type="PhylomeDB" id="B3MBM3"/>
<feature type="region of interest" description="Disordered" evidence="1">
    <location>
        <begin position="148"/>
        <end position="207"/>
    </location>
</feature>